<dbReference type="GO" id="GO:0003676">
    <property type="term" value="F:nucleic acid binding"/>
    <property type="evidence" value="ECO:0007669"/>
    <property type="project" value="InterPro"/>
</dbReference>
<name>A0A482VT47_ASBVE</name>
<comment type="caution">
    <text evidence="1">The sequence shown here is derived from an EMBL/GenBank/DDBJ whole genome shotgun (WGS) entry which is preliminary data.</text>
</comment>
<dbReference type="STRING" id="1661398.A0A482VT47"/>
<dbReference type="EMBL" id="QDEB01065534">
    <property type="protein sequence ID" value="RZC36062.1"/>
    <property type="molecule type" value="Genomic_DNA"/>
</dbReference>
<feature type="non-terminal residue" evidence="1">
    <location>
        <position position="206"/>
    </location>
</feature>
<evidence type="ECO:0000313" key="1">
    <source>
        <dbReference type="EMBL" id="RZC36062.1"/>
    </source>
</evidence>
<feature type="non-terminal residue" evidence="1">
    <location>
        <position position="1"/>
    </location>
</feature>
<evidence type="ECO:0000313" key="2">
    <source>
        <dbReference type="Proteomes" id="UP000292052"/>
    </source>
</evidence>
<dbReference type="Proteomes" id="UP000292052">
    <property type="component" value="Unassembled WGS sequence"/>
</dbReference>
<dbReference type="InterPro" id="IPR036397">
    <property type="entry name" value="RNaseH_sf"/>
</dbReference>
<dbReference type="AlphaFoldDB" id="A0A482VT47"/>
<evidence type="ECO:0008006" key="3">
    <source>
        <dbReference type="Google" id="ProtNLM"/>
    </source>
</evidence>
<organism evidence="1 2">
    <name type="scientific">Asbolus verrucosus</name>
    <name type="common">Desert ironclad beetle</name>
    <dbReference type="NCBI Taxonomy" id="1661398"/>
    <lineage>
        <taxon>Eukaryota</taxon>
        <taxon>Metazoa</taxon>
        <taxon>Ecdysozoa</taxon>
        <taxon>Arthropoda</taxon>
        <taxon>Hexapoda</taxon>
        <taxon>Insecta</taxon>
        <taxon>Pterygota</taxon>
        <taxon>Neoptera</taxon>
        <taxon>Endopterygota</taxon>
        <taxon>Coleoptera</taxon>
        <taxon>Polyphaga</taxon>
        <taxon>Cucujiformia</taxon>
        <taxon>Tenebrionidae</taxon>
        <taxon>Pimeliinae</taxon>
        <taxon>Asbolus</taxon>
    </lineage>
</organism>
<keyword evidence="2" id="KW-1185">Reference proteome</keyword>
<reference evidence="1 2" key="1">
    <citation type="submission" date="2017-03" db="EMBL/GenBank/DDBJ databases">
        <title>Genome of the blue death feigning beetle - Asbolus verrucosus.</title>
        <authorList>
            <person name="Rider S.D."/>
        </authorList>
    </citation>
    <scope>NUCLEOTIDE SEQUENCE [LARGE SCALE GENOMIC DNA]</scope>
    <source>
        <strain evidence="1">Butters</strain>
        <tissue evidence="1">Head and leg muscle</tissue>
    </source>
</reference>
<gene>
    <name evidence="1" type="ORF">BDFB_010287</name>
</gene>
<proteinExistence type="predicted"/>
<protein>
    <recommendedName>
        <fullName evidence="3">DDE 3 domain containing protein</fullName>
    </recommendedName>
</protein>
<sequence length="206" mass="24143">RCVKLFIKKFQIPSVRQNARYSQLTPFESRRTVGMQEAGLRAWRNCRNESLENRRRGSGRPRITNNREERHLRLLALRDPFDTSRSVGTHWVGVIDRRVSLYGTVIRRIHSFGLSAFRPILELPLAPSHRAAKLATFEVILAAYSNKITPDRMTRRYLEEQNIDVLPWSSRSLNLSLIEHLWDKMGQKLQHSPDNLEQFREELQIA</sequence>
<dbReference type="Gene3D" id="3.30.420.10">
    <property type="entry name" value="Ribonuclease H-like superfamily/Ribonuclease H"/>
    <property type="match status" value="1"/>
</dbReference>
<accession>A0A482VT47</accession>